<dbReference type="SUPFAM" id="SSF53448">
    <property type="entry name" value="Nucleotide-diphospho-sugar transferases"/>
    <property type="match status" value="1"/>
</dbReference>
<dbReference type="PANTHER" id="PTHR11183">
    <property type="entry name" value="GLYCOGENIN SUBFAMILY MEMBER"/>
    <property type="match status" value="1"/>
</dbReference>
<gene>
    <name evidence="2" type="ORF">PPROV_000065900</name>
</gene>
<dbReference type="EMBL" id="BNJQ01000002">
    <property type="protein sequence ID" value="GHP01902.1"/>
    <property type="molecule type" value="Genomic_DNA"/>
</dbReference>
<dbReference type="Gene3D" id="3.90.550.10">
    <property type="entry name" value="Spore Coat Polysaccharide Biosynthesis Protein SpsA, Chain A"/>
    <property type="match status" value="1"/>
</dbReference>
<name>A0A830H5U8_9CHLO</name>
<dbReference type="OrthoDB" id="6474464at2759"/>
<dbReference type="InterPro" id="IPR050587">
    <property type="entry name" value="GNT1/Glycosyltrans_8"/>
</dbReference>
<evidence type="ECO:0000313" key="2">
    <source>
        <dbReference type="EMBL" id="GHP01902.1"/>
    </source>
</evidence>
<feature type="region of interest" description="Disordered" evidence="1">
    <location>
        <begin position="874"/>
        <end position="918"/>
    </location>
</feature>
<dbReference type="InterPro" id="IPR029044">
    <property type="entry name" value="Nucleotide-diphossugar_trans"/>
</dbReference>
<feature type="region of interest" description="Disordered" evidence="1">
    <location>
        <begin position="422"/>
        <end position="469"/>
    </location>
</feature>
<proteinExistence type="predicted"/>
<organism evidence="2 3">
    <name type="scientific">Pycnococcus provasolii</name>
    <dbReference type="NCBI Taxonomy" id="41880"/>
    <lineage>
        <taxon>Eukaryota</taxon>
        <taxon>Viridiplantae</taxon>
        <taxon>Chlorophyta</taxon>
        <taxon>Pseudoscourfieldiophyceae</taxon>
        <taxon>Pseudoscourfieldiales</taxon>
        <taxon>Pycnococcaceae</taxon>
        <taxon>Pycnococcus</taxon>
    </lineage>
</organism>
<keyword evidence="3" id="KW-1185">Reference proteome</keyword>
<dbReference type="AlphaFoldDB" id="A0A830H5U8"/>
<dbReference type="Proteomes" id="UP000660262">
    <property type="component" value="Unassembled WGS sequence"/>
</dbReference>
<evidence type="ECO:0000313" key="3">
    <source>
        <dbReference type="Proteomes" id="UP000660262"/>
    </source>
</evidence>
<reference evidence="2" key="1">
    <citation type="submission" date="2020-10" db="EMBL/GenBank/DDBJ databases">
        <title>Unveiling of a novel bifunctional photoreceptor, Dualchrome1, isolated from a cosmopolitan green alga.</title>
        <authorList>
            <person name="Suzuki S."/>
            <person name="Kawachi M."/>
        </authorList>
    </citation>
    <scope>NUCLEOTIDE SEQUENCE</scope>
    <source>
        <strain evidence="2">NIES 2893</strain>
    </source>
</reference>
<feature type="compositionally biased region" description="Basic residues" evidence="1">
    <location>
        <begin position="447"/>
        <end position="456"/>
    </location>
</feature>
<feature type="compositionally biased region" description="Acidic residues" evidence="1">
    <location>
        <begin position="905"/>
        <end position="918"/>
    </location>
</feature>
<evidence type="ECO:0000256" key="1">
    <source>
        <dbReference type="SAM" id="MobiDB-lite"/>
    </source>
</evidence>
<accession>A0A830H5U8</accession>
<comment type="caution">
    <text evidence="2">The sequence shown here is derived from an EMBL/GenBank/DDBJ whole genome shotgun (WGS) entry which is preliminary data.</text>
</comment>
<sequence>MSDDYFNSGFMVVRPSADTFAHQHFPYARDTEGDIALRERRAFQTRLVDRKQKLAHCQAFLPGSGHSRVVLSCKTATKIGTPLRRRAYALLNYGDDRAMQCATMAAALACRRVSDRSEYDVVLIRVGAPLAGDLIPDGVIQKPVPAPATRGRYQWSKTFAKFYVATELFSEYASVVFVDADVLIRRPLLPLFEAAESLPGTLVAPRAYWLKQPFAVSGTFALSRQGNVSHVHDSMKRVLERRGEQWDGDMDWFNSDRALVDEMSLLGGFFTLLVGEFAPGDPAYRYWSNHFGWSPEEVYDNAYLVHFVAGWKPWRSGIREAKGNETEELRRVFRDWKALRDETGLLFTRIHVMRPKANPGTDGGGGDGRRRPRRTAWCASILLVVTTLVALNIVGVILRSAVERETTDQTYRRQMMARFYRGDPVRESGNQRETGNAIGVSGASTKPSHRRKRREKRAQASQFDSAKFDSAGDDNFTATIQMKPRRPKLQDGDGLWHDAIASLLWLPANAPVKCAPARIPACATESNRRLLVAMMFSFEVDTLHVALEQYRGIADVLLVESATVHNLKERQSKPLLWKNVLATRLKEYNVSAVTCTPRRSMKKQMWDAEQDQNACMSRAIQRRVHAYDVVIVGSVDEILGRDALMKLRYCSLPALPTSSAIGMPMGLLNRKFRTDWHYSGRPYSFSLPSIYPSSHKGPFVRSFHPLGPMPVIGGMHLTNYCFLPNIILKDLTGTSYAHEFTSKRLCTQSIAHWKRHCYYGFAHRLKRGEARETELPCALSTETYPAWNGSIDERERRFWDLHCKSHGSWVDERAEIVKNARNAVTHRVGSTTRVSGAWSNFQPPVDDDGDVRKWYVQSTKTATQHVSSAARATIRNNVHRRSRPADYDEDDEENGGVDGAFDSAKDEDYEEDYEEDED</sequence>
<protein>
    <submittedName>
        <fullName evidence="2">Uncharacterized protein</fullName>
    </submittedName>
</protein>